<dbReference type="Proteomes" id="UP000770661">
    <property type="component" value="Unassembled WGS sequence"/>
</dbReference>
<evidence type="ECO:0000313" key="1">
    <source>
        <dbReference type="EMBL" id="KAG0721871.1"/>
    </source>
</evidence>
<gene>
    <name evidence="1" type="ORF">GWK47_006201</name>
</gene>
<proteinExistence type="predicted"/>
<dbReference type="EMBL" id="JACEEZ010010392">
    <property type="protein sequence ID" value="KAG0721871.1"/>
    <property type="molecule type" value="Genomic_DNA"/>
</dbReference>
<comment type="caution">
    <text evidence="1">The sequence shown here is derived from an EMBL/GenBank/DDBJ whole genome shotgun (WGS) entry which is preliminary data.</text>
</comment>
<dbReference type="AlphaFoldDB" id="A0A8J4YEP9"/>
<keyword evidence="2" id="KW-1185">Reference proteome</keyword>
<protein>
    <submittedName>
        <fullName evidence="1">Uncharacterized protein</fullName>
    </submittedName>
</protein>
<accession>A0A8J4YEP9</accession>
<dbReference type="OrthoDB" id="6365100at2759"/>
<name>A0A8J4YEP9_CHIOP</name>
<organism evidence="1 2">
    <name type="scientific">Chionoecetes opilio</name>
    <name type="common">Atlantic snow crab</name>
    <name type="synonym">Cancer opilio</name>
    <dbReference type="NCBI Taxonomy" id="41210"/>
    <lineage>
        <taxon>Eukaryota</taxon>
        <taxon>Metazoa</taxon>
        <taxon>Ecdysozoa</taxon>
        <taxon>Arthropoda</taxon>
        <taxon>Crustacea</taxon>
        <taxon>Multicrustacea</taxon>
        <taxon>Malacostraca</taxon>
        <taxon>Eumalacostraca</taxon>
        <taxon>Eucarida</taxon>
        <taxon>Decapoda</taxon>
        <taxon>Pleocyemata</taxon>
        <taxon>Brachyura</taxon>
        <taxon>Eubrachyura</taxon>
        <taxon>Majoidea</taxon>
        <taxon>Majidae</taxon>
        <taxon>Chionoecetes</taxon>
    </lineage>
</organism>
<evidence type="ECO:0000313" key="2">
    <source>
        <dbReference type="Proteomes" id="UP000770661"/>
    </source>
</evidence>
<reference evidence="1" key="1">
    <citation type="submission" date="2020-07" db="EMBL/GenBank/DDBJ databases">
        <title>The High-quality genome of the commercially important snow crab, Chionoecetes opilio.</title>
        <authorList>
            <person name="Jeong J.-H."/>
            <person name="Ryu S."/>
        </authorList>
    </citation>
    <scope>NUCLEOTIDE SEQUENCE</scope>
    <source>
        <strain evidence="1">MADBK_172401_WGS</strain>
        <tissue evidence="1">Digestive gland</tissue>
    </source>
</reference>
<sequence length="202" mass="22862">MGSDILRPKREEDVLPSALMVSSLFNVVGFFRLLQFGVPVHRVYTHHTLTALLHHYQAERVYRAHKLFPWLVVSWVGTANLFTAQLPPDTTDIFNIDWNVPDENIAQAWQDLETVIASPKSLQQLCVLVVRLELGEAKGWDKLQASLKKLQAHTRLPEPILDLLHFRWVETSALQLSPPASARHLYVTEHVSASSASSDEDP</sequence>